<dbReference type="OrthoDB" id="9804207at2"/>
<dbReference type="SUPFAM" id="SSF55469">
    <property type="entry name" value="FMN-dependent nitroreductase-like"/>
    <property type="match status" value="1"/>
</dbReference>
<dbReference type="InterPro" id="IPR029479">
    <property type="entry name" value="Nitroreductase"/>
</dbReference>
<evidence type="ECO:0000259" key="9">
    <source>
        <dbReference type="Pfam" id="PF00881"/>
    </source>
</evidence>
<dbReference type="eggNOG" id="COG0778">
    <property type="taxonomic scope" value="Bacteria"/>
</dbReference>
<keyword evidence="6 7" id="KW-0520">NAD</keyword>
<evidence type="ECO:0000256" key="3">
    <source>
        <dbReference type="ARBA" id="ARBA00022643"/>
    </source>
</evidence>
<reference evidence="11" key="1">
    <citation type="journal article" date="2011" name="J. Bacteriol.">
        <title>Genome sequences of eight morphologically diverse alphaproteobacteria.</title>
        <authorList>
            <consortium name="US DOE Joint Genome Institute"/>
            <person name="Brown P.J."/>
            <person name="Kysela D.T."/>
            <person name="Buechlein A."/>
            <person name="Hemmerich C."/>
            <person name="Brun Y.V."/>
        </authorList>
    </citation>
    <scope>NUCLEOTIDE SEQUENCE [LARGE SCALE GENOMIC DNA]</scope>
    <source>
        <strain evidence="11">ATCC 49814 / DSM 5838 / IFAM 1418</strain>
    </source>
</reference>
<dbReference type="InterPro" id="IPR052530">
    <property type="entry name" value="NAD(P)H_nitroreductase"/>
</dbReference>
<evidence type="ECO:0000313" key="10">
    <source>
        <dbReference type="EMBL" id="ACT58338.1"/>
    </source>
</evidence>
<protein>
    <recommendedName>
        <fullName evidence="7">Putative NAD(P)H nitroreductase</fullName>
        <ecNumber evidence="7">1.-.-.-</ecNumber>
    </recommendedName>
</protein>
<evidence type="ECO:0000256" key="7">
    <source>
        <dbReference type="PIRNR" id="PIRNR000232"/>
    </source>
</evidence>
<dbReference type="GO" id="GO:0016491">
    <property type="term" value="F:oxidoreductase activity"/>
    <property type="evidence" value="ECO:0007669"/>
    <property type="project" value="UniProtKB-UniRule"/>
</dbReference>
<comment type="similarity">
    <text evidence="1 7">Belongs to the nitroreductase family.</text>
</comment>
<feature type="binding site" description="in other chain" evidence="8">
    <location>
        <begin position="158"/>
        <end position="160"/>
    </location>
    <ligand>
        <name>FMN</name>
        <dbReference type="ChEBI" id="CHEBI:58210"/>
        <note>ligand shared between dimeric partners</note>
    </ligand>
</feature>
<comment type="cofactor">
    <cofactor evidence="8">
        <name>FMN</name>
        <dbReference type="ChEBI" id="CHEBI:58210"/>
    </cofactor>
    <text evidence="8">Binds 1 FMN per subunit.</text>
</comment>
<dbReference type="EMBL" id="CP001678">
    <property type="protein sequence ID" value="ACT58338.1"/>
    <property type="molecule type" value="Genomic_DNA"/>
</dbReference>
<evidence type="ECO:0000313" key="11">
    <source>
        <dbReference type="Proteomes" id="UP000002745"/>
    </source>
</evidence>
<proteinExistence type="inferred from homology"/>
<organism evidence="10 11">
    <name type="scientific">Hirschia baltica (strain ATCC 49814 / DSM 5838 / IFAM 1418)</name>
    <dbReference type="NCBI Taxonomy" id="582402"/>
    <lineage>
        <taxon>Bacteria</taxon>
        <taxon>Pseudomonadati</taxon>
        <taxon>Pseudomonadota</taxon>
        <taxon>Alphaproteobacteria</taxon>
        <taxon>Hyphomonadales</taxon>
        <taxon>Hyphomonadaceae</taxon>
        <taxon>Hirschia</taxon>
    </lineage>
</organism>
<keyword evidence="11" id="KW-1185">Reference proteome</keyword>
<dbReference type="PANTHER" id="PTHR43821">
    <property type="entry name" value="NAD(P)H NITROREDUCTASE YDJA-RELATED"/>
    <property type="match status" value="1"/>
</dbReference>
<dbReference type="InterPro" id="IPR026021">
    <property type="entry name" value="YdjA-like"/>
</dbReference>
<dbReference type="STRING" id="582402.Hbal_0636"/>
<dbReference type="CDD" id="cd02135">
    <property type="entry name" value="YdjA-like"/>
    <property type="match status" value="1"/>
</dbReference>
<feature type="binding site" evidence="8">
    <location>
        <position position="64"/>
    </location>
    <ligand>
        <name>FMN</name>
        <dbReference type="ChEBI" id="CHEBI:58210"/>
        <note>ligand shared between dimeric partners</note>
    </ligand>
</feature>
<dbReference type="EC" id="1.-.-.-" evidence="7"/>
<sequence>MSKPVSIPDTPTPNEKLPATIPSEDALSFLAQRRSTPIKCLSSPGPSLQDVKALLKIASRVPDHRKLEPWRFIIIEGDARVQLGEELARIKQDECPDISDADLTMEKERFLRTPICVAVISSPDVNHKTPVWEQELSAGALCMNLLLAANAADWAGAWLTEWCAFSEAFNKVLNMSADEKIAGYIYLGTAIQQPPERPRPDLESKITYWTVN</sequence>
<dbReference type="KEGG" id="hba:Hbal_0636"/>
<evidence type="ECO:0000256" key="5">
    <source>
        <dbReference type="ARBA" id="ARBA00023002"/>
    </source>
</evidence>
<dbReference type="InterPro" id="IPR000415">
    <property type="entry name" value="Nitroreductase-like"/>
</dbReference>
<dbReference type="PIRSF" id="PIRSF000232">
    <property type="entry name" value="YdjA"/>
    <property type="match status" value="1"/>
</dbReference>
<feature type="binding site" evidence="8">
    <location>
        <position position="60"/>
    </location>
    <ligand>
        <name>FMN</name>
        <dbReference type="ChEBI" id="CHEBI:58210"/>
        <note>ligand shared between dimeric partners</note>
    </ligand>
</feature>
<feature type="binding site" description="in other chain" evidence="8">
    <location>
        <begin position="33"/>
        <end position="35"/>
    </location>
    <ligand>
        <name>FMN</name>
        <dbReference type="ChEBI" id="CHEBI:58210"/>
        <note>ligand shared between dimeric partners</note>
    </ligand>
</feature>
<dbReference type="PANTHER" id="PTHR43821:SF1">
    <property type="entry name" value="NAD(P)H NITROREDUCTASE YDJA-RELATED"/>
    <property type="match status" value="1"/>
</dbReference>
<name>C6XNT5_HIRBI</name>
<evidence type="ECO:0000256" key="4">
    <source>
        <dbReference type="ARBA" id="ARBA00022857"/>
    </source>
</evidence>
<gene>
    <name evidence="10" type="ordered locus">Hbal_0636</name>
</gene>
<dbReference type="HOGENOM" id="CLU_070764_5_0_5"/>
<evidence type="ECO:0000256" key="2">
    <source>
        <dbReference type="ARBA" id="ARBA00022630"/>
    </source>
</evidence>
<keyword evidence="3 7" id="KW-0288">FMN</keyword>
<keyword evidence="2 7" id="KW-0285">Flavoprotein</keyword>
<evidence type="ECO:0000256" key="6">
    <source>
        <dbReference type="ARBA" id="ARBA00023027"/>
    </source>
</evidence>
<dbReference type="Proteomes" id="UP000002745">
    <property type="component" value="Chromosome"/>
</dbReference>
<dbReference type="Pfam" id="PF00881">
    <property type="entry name" value="Nitroreductase"/>
    <property type="match status" value="1"/>
</dbReference>
<dbReference type="AlphaFoldDB" id="C6XNT5"/>
<evidence type="ECO:0000256" key="1">
    <source>
        <dbReference type="ARBA" id="ARBA00007118"/>
    </source>
</evidence>
<keyword evidence="4 7" id="KW-0521">NADP</keyword>
<dbReference type="Gene3D" id="3.40.109.10">
    <property type="entry name" value="NADH Oxidase"/>
    <property type="match status" value="1"/>
</dbReference>
<dbReference type="RefSeq" id="WP_015826488.1">
    <property type="nucleotide sequence ID" value="NC_012982.1"/>
</dbReference>
<feature type="domain" description="Nitroreductase" evidence="9">
    <location>
        <begin position="31"/>
        <end position="188"/>
    </location>
</feature>
<accession>C6XNT5</accession>
<keyword evidence="5 7" id="KW-0560">Oxidoreductase</keyword>
<evidence type="ECO:0000256" key="8">
    <source>
        <dbReference type="PIRSR" id="PIRSR000232-1"/>
    </source>
</evidence>